<evidence type="ECO:0000313" key="2">
    <source>
        <dbReference type="EMBL" id="SCF41965.1"/>
    </source>
</evidence>
<evidence type="ECO:0000313" key="3">
    <source>
        <dbReference type="Proteomes" id="UP000198797"/>
    </source>
</evidence>
<keyword evidence="3" id="KW-1185">Reference proteome</keyword>
<reference evidence="3" key="1">
    <citation type="submission" date="2016-06" db="EMBL/GenBank/DDBJ databases">
        <authorList>
            <person name="Varghese N."/>
            <person name="Submissions Spin"/>
        </authorList>
    </citation>
    <scope>NUCLEOTIDE SEQUENCE [LARGE SCALE GENOMIC DNA]</scope>
    <source>
        <strain evidence="3">DSM 44100</strain>
    </source>
</reference>
<dbReference type="Proteomes" id="UP000198797">
    <property type="component" value="Unassembled WGS sequence"/>
</dbReference>
<name>A0A1C5A9T8_9ACTN</name>
<evidence type="ECO:0000256" key="1">
    <source>
        <dbReference type="SAM" id="Coils"/>
    </source>
</evidence>
<feature type="coiled-coil region" evidence="1">
    <location>
        <begin position="88"/>
        <end position="115"/>
    </location>
</feature>
<accession>A0A1C5A9T8</accession>
<gene>
    <name evidence="2" type="ORF">GA0070216_11515</name>
</gene>
<proteinExistence type="predicted"/>
<dbReference type="STRING" id="121616.GA0070216_11515"/>
<dbReference type="EMBL" id="FMCU01000015">
    <property type="protein sequence ID" value="SCF41965.1"/>
    <property type="molecule type" value="Genomic_DNA"/>
</dbReference>
<dbReference type="AlphaFoldDB" id="A0A1C5A9T8"/>
<protein>
    <recommendedName>
        <fullName evidence="4">Excreted virulence factor EspC, type VII ESX diderm</fullName>
    </recommendedName>
</protein>
<organism evidence="2 3">
    <name type="scientific">Micromonospora matsumotoense</name>
    <dbReference type="NCBI Taxonomy" id="121616"/>
    <lineage>
        <taxon>Bacteria</taxon>
        <taxon>Bacillati</taxon>
        <taxon>Actinomycetota</taxon>
        <taxon>Actinomycetes</taxon>
        <taxon>Micromonosporales</taxon>
        <taxon>Micromonosporaceae</taxon>
        <taxon>Micromonospora</taxon>
    </lineage>
</organism>
<keyword evidence="1" id="KW-0175">Coiled coil</keyword>
<sequence>MDALAARVRALEEKVDEADGYARACRAALVRLRGPLGTLSAVSVDVGGLRSRSAKVDRARSRAESAREVVGTARSRLADAAGDLGRIAGRYERRADTARAELRAARKQLAAAMASGVG</sequence>
<evidence type="ECO:0008006" key="4">
    <source>
        <dbReference type="Google" id="ProtNLM"/>
    </source>
</evidence>